<dbReference type="Gene3D" id="3.40.47.10">
    <property type="match status" value="1"/>
</dbReference>
<dbReference type="PANTHER" id="PTHR18919">
    <property type="entry name" value="ACETYL-COA C-ACYLTRANSFERASE"/>
    <property type="match status" value="1"/>
</dbReference>
<accession>A0A975FKN0</accession>
<evidence type="ECO:0000256" key="7">
    <source>
        <dbReference type="PIRSR" id="PIRSR000429-1"/>
    </source>
</evidence>
<dbReference type="SUPFAM" id="SSF53901">
    <property type="entry name" value="Thiolase-like"/>
    <property type="match status" value="2"/>
</dbReference>
<evidence type="ECO:0000313" key="12">
    <source>
        <dbReference type="Proteomes" id="UP000671914"/>
    </source>
</evidence>
<dbReference type="PROSITE" id="PS00737">
    <property type="entry name" value="THIOLASE_2"/>
    <property type="match status" value="1"/>
</dbReference>
<evidence type="ECO:0000259" key="9">
    <source>
        <dbReference type="Pfam" id="PF00108"/>
    </source>
</evidence>
<dbReference type="InterPro" id="IPR020613">
    <property type="entry name" value="Thiolase_CS"/>
</dbReference>
<dbReference type="Pfam" id="PF00108">
    <property type="entry name" value="Thiolase_N"/>
    <property type="match status" value="1"/>
</dbReference>
<reference evidence="11" key="1">
    <citation type="submission" date="2021-03" db="EMBL/GenBank/DDBJ databases">
        <title>Agromyces archimandritus sp. nov., isolated from the cockroach Archimandrita tessellata.</title>
        <authorList>
            <person name="Guzman J."/>
            <person name="Ortuzar M."/>
            <person name="Poehlein A."/>
            <person name="Daniel R."/>
            <person name="Trujillo M."/>
            <person name="Vilcinskas A."/>
        </authorList>
    </citation>
    <scope>NUCLEOTIDE SEQUENCE</scope>
    <source>
        <strain evidence="11">G127AT</strain>
    </source>
</reference>
<evidence type="ECO:0000256" key="6">
    <source>
        <dbReference type="ARBA" id="ARBA00040529"/>
    </source>
</evidence>
<dbReference type="Proteomes" id="UP000671914">
    <property type="component" value="Chromosome"/>
</dbReference>
<proteinExistence type="inferred from homology"/>
<dbReference type="InterPro" id="IPR020610">
    <property type="entry name" value="Thiolase_AS"/>
</dbReference>
<feature type="domain" description="Thiolase C-terminal" evidence="10">
    <location>
        <begin position="268"/>
        <end position="390"/>
    </location>
</feature>
<feature type="active site" description="Acyl-thioester intermediate" evidence="7">
    <location>
        <position position="89"/>
    </location>
</feature>
<evidence type="ECO:0000313" key="11">
    <source>
        <dbReference type="EMBL" id="QTX03719.1"/>
    </source>
</evidence>
<dbReference type="NCBIfam" id="TIGR01930">
    <property type="entry name" value="AcCoA-C-Actrans"/>
    <property type="match status" value="1"/>
</dbReference>
<dbReference type="CDD" id="cd00751">
    <property type="entry name" value="thiolase"/>
    <property type="match status" value="1"/>
</dbReference>
<sequence length="390" mass="40168">MSAAYVYDAVRTPFGKLGGGLAGIRPDDLGAHVIAALVERSGIDPATIDEVSFGDANQAGEDNRNVARMSGLLAGLPTSVPAVTVNRLCGSSVESVIQASRAIETGDAGVVVAGGVESMSRAPWVVGKPSRPYPHGDQVMHSSTLGWRFVNPRMDARWTIPNGESAEILADRFGISREEQDAFAVRSHRNAAAAWDTGAYDAESVPVPGTALERDEGIRPASTLETLAPLKPAFRADGTVTAGNSSPLSDGASALLVGGETLPGSAVEPLARITGRGIAGNDPDVFGIAPVEAANRALARAGRSWADVDLVELNEAFAAQSLACLRLWPELDPEKLNVHGGAIALGHPLGASGGRIVGHLAHELARTGGRVGVAAICIGVGQGLAVVLER</sequence>
<dbReference type="FunFam" id="3.40.47.10:FF:000010">
    <property type="entry name" value="Acetyl-CoA acetyltransferase (Thiolase)"/>
    <property type="match status" value="1"/>
</dbReference>
<evidence type="ECO:0000256" key="8">
    <source>
        <dbReference type="RuleBase" id="RU003557"/>
    </source>
</evidence>
<dbReference type="InterPro" id="IPR002155">
    <property type="entry name" value="Thiolase"/>
</dbReference>
<dbReference type="Pfam" id="PF02803">
    <property type="entry name" value="Thiolase_C"/>
    <property type="match status" value="1"/>
</dbReference>
<evidence type="ECO:0000256" key="1">
    <source>
        <dbReference type="ARBA" id="ARBA00010982"/>
    </source>
</evidence>
<protein>
    <recommendedName>
        <fullName evidence="6">Probable acetyl-CoA acetyltransferase</fullName>
        <ecNumber evidence="2">2.3.1.9</ecNumber>
    </recommendedName>
    <alternativeName>
        <fullName evidence="5">Acetoacetyl-CoA thiolase</fullName>
    </alternativeName>
</protein>
<keyword evidence="3 8" id="KW-0808">Transferase</keyword>
<dbReference type="KEGG" id="aarc:G127AT_10280"/>
<dbReference type="InterPro" id="IPR020616">
    <property type="entry name" value="Thiolase_N"/>
</dbReference>
<comment type="similarity">
    <text evidence="1 8">Belongs to the thiolase-like superfamily. Thiolase family.</text>
</comment>
<feature type="active site" description="Proton acceptor" evidence="7">
    <location>
        <position position="347"/>
    </location>
</feature>
<dbReference type="RefSeq" id="WP_210896590.1">
    <property type="nucleotide sequence ID" value="NZ_CP071696.1"/>
</dbReference>
<dbReference type="PIRSF" id="PIRSF000429">
    <property type="entry name" value="Ac-CoA_Ac_transf"/>
    <property type="match status" value="1"/>
</dbReference>
<dbReference type="PROSITE" id="PS00099">
    <property type="entry name" value="THIOLASE_3"/>
    <property type="match status" value="1"/>
</dbReference>
<dbReference type="EMBL" id="CP071696">
    <property type="protein sequence ID" value="QTX03719.1"/>
    <property type="molecule type" value="Genomic_DNA"/>
</dbReference>
<keyword evidence="12" id="KW-1185">Reference proteome</keyword>
<evidence type="ECO:0000256" key="3">
    <source>
        <dbReference type="ARBA" id="ARBA00022679"/>
    </source>
</evidence>
<dbReference type="InterPro" id="IPR020617">
    <property type="entry name" value="Thiolase_C"/>
</dbReference>
<evidence type="ECO:0000256" key="2">
    <source>
        <dbReference type="ARBA" id="ARBA00012705"/>
    </source>
</evidence>
<evidence type="ECO:0000256" key="4">
    <source>
        <dbReference type="ARBA" id="ARBA00023315"/>
    </source>
</evidence>
<name>A0A975FKN0_9MICO</name>
<dbReference type="EC" id="2.3.1.9" evidence="2"/>
<feature type="active site" description="Proton acceptor" evidence="7">
    <location>
        <position position="377"/>
    </location>
</feature>
<gene>
    <name evidence="11" type="ORF">G127AT_10280</name>
</gene>
<evidence type="ECO:0000256" key="5">
    <source>
        <dbReference type="ARBA" id="ARBA00030755"/>
    </source>
</evidence>
<dbReference type="GO" id="GO:0003985">
    <property type="term" value="F:acetyl-CoA C-acetyltransferase activity"/>
    <property type="evidence" value="ECO:0007669"/>
    <property type="project" value="UniProtKB-EC"/>
</dbReference>
<dbReference type="AlphaFoldDB" id="A0A975FKN0"/>
<organism evidence="11 12">
    <name type="scientific">Agromyces archimandritae</name>
    <dbReference type="NCBI Taxonomy" id="2781962"/>
    <lineage>
        <taxon>Bacteria</taxon>
        <taxon>Bacillati</taxon>
        <taxon>Actinomycetota</taxon>
        <taxon>Actinomycetes</taxon>
        <taxon>Micrococcales</taxon>
        <taxon>Microbacteriaceae</taxon>
        <taxon>Agromyces</taxon>
    </lineage>
</organism>
<keyword evidence="4 8" id="KW-0012">Acyltransferase</keyword>
<dbReference type="PANTHER" id="PTHR18919:SF107">
    <property type="entry name" value="ACETYL-COA ACETYLTRANSFERASE, CYTOSOLIC"/>
    <property type="match status" value="1"/>
</dbReference>
<dbReference type="InterPro" id="IPR016039">
    <property type="entry name" value="Thiolase-like"/>
</dbReference>
<evidence type="ECO:0000259" key="10">
    <source>
        <dbReference type="Pfam" id="PF02803"/>
    </source>
</evidence>
<feature type="domain" description="Thiolase N-terminal" evidence="9">
    <location>
        <begin position="5"/>
        <end position="257"/>
    </location>
</feature>
<dbReference type="InterPro" id="IPR020615">
    <property type="entry name" value="Thiolase_acyl_enz_int_AS"/>
</dbReference>
<dbReference type="PROSITE" id="PS00098">
    <property type="entry name" value="THIOLASE_1"/>
    <property type="match status" value="1"/>
</dbReference>